<dbReference type="InterPro" id="IPR016181">
    <property type="entry name" value="Acyl_CoA_acyltransferase"/>
</dbReference>
<sequence length="162" mass="18535">MDFKIRKGKITDMPAVLELIQELADFEKEPNAVEVTVADLEQDGFGDSPLFKTFIAELDGEIVGMALFYPRYSTWKGPTIHLEDLIVKKNKRGLNVGRALYTKVIEFGFKKGVKRIEWVVLDWNTPAIEFYKKTGAIVLNDWDTVQMDEKAIKKYLETTATQ</sequence>
<comment type="similarity">
    <text evidence="1">Belongs to the acetyltransferase family.</text>
</comment>
<dbReference type="Pfam" id="PF00583">
    <property type="entry name" value="Acetyltransf_1"/>
    <property type="match status" value="1"/>
</dbReference>
<evidence type="ECO:0000256" key="3">
    <source>
        <dbReference type="ARBA" id="ARBA00023315"/>
    </source>
</evidence>
<evidence type="ECO:0000259" key="4">
    <source>
        <dbReference type="PROSITE" id="PS51186"/>
    </source>
</evidence>
<feature type="domain" description="N-acetyltransferase" evidence="4">
    <location>
        <begin position="3"/>
        <end position="157"/>
    </location>
</feature>
<dbReference type="PROSITE" id="PS51186">
    <property type="entry name" value="GNAT"/>
    <property type="match status" value="1"/>
</dbReference>
<protein>
    <submittedName>
        <fullName evidence="5">Histone acetyltransferase HPA2 and related acetyltransferases</fullName>
    </submittedName>
</protein>
<dbReference type="SUPFAM" id="SSF55729">
    <property type="entry name" value="Acyl-CoA N-acyltransferases (Nat)"/>
    <property type="match status" value="1"/>
</dbReference>
<dbReference type="EMBL" id="UOER01000618">
    <property type="protein sequence ID" value="VAW26658.1"/>
    <property type="molecule type" value="Genomic_DNA"/>
</dbReference>
<proteinExistence type="inferred from homology"/>
<dbReference type="CDD" id="cd04301">
    <property type="entry name" value="NAT_SF"/>
    <property type="match status" value="1"/>
</dbReference>
<dbReference type="FunFam" id="3.40.630.30:FF:000064">
    <property type="entry name" value="GNAT family acetyltransferase"/>
    <property type="match status" value="1"/>
</dbReference>
<evidence type="ECO:0000256" key="2">
    <source>
        <dbReference type="ARBA" id="ARBA00022679"/>
    </source>
</evidence>
<reference evidence="5" key="1">
    <citation type="submission" date="2018-06" db="EMBL/GenBank/DDBJ databases">
        <authorList>
            <person name="Zhirakovskaya E."/>
        </authorList>
    </citation>
    <scope>NUCLEOTIDE SEQUENCE</scope>
</reference>
<evidence type="ECO:0000313" key="5">
    <source>
        <dbReference type="EMBL" id="VAW26658.1"/>
    </source>
</evidence>
<dbReference type="InterPro" id="IPR051016">
    <property type="entry name" value="Diverse_Substrate_AcTransf"/>
</dbReference>
<dbReference type="PANTHER" id="PTHR10545">
    <property type="entry name" value="DIAMINE N-ACETYLTRANSFERASE"/>
    <property type="match status" value="1"/>
</dbReference>
<accession>A0A3B0U8E9</accession>
<name>A0A3B0U8E9_9ZZZZ</name>
<gene>
    <name evidence="5" type="ORF">MNBD_BACTEROID04-68</name>
</gene>
<evidence type="ECO:0000256" key="1">
    <source>
        <dbReference type="ARBA" id="ARBA00008694"/>
    </source>
</evidence>
<dbReference type="PANTHER" id="PTHR10545:SF29">
    <property type="entry name" value="GH14572P-RELATED"/>
    <property type="match status" value="1"/>
</dbReference>
<keyword evidence="3" id="KW-0012">Acyltransferase</keyword>
<dbReference type="AlphaFoldDB" id="A0A3B0U8E9"/>
<organism evidence="5">
    <name type="scientific">hydrothermal vent metagenome</name>
    <dbReference type="NCBI Taxonomy" id="652676"/>
    <lineage>
        <taxon>unclassified sequences</taxon>
        <taxon>metagenomes</taxon>
        <taxon>ecological metagenomes</taxon>
    </lineage>
</organism>
<keyword evidence="2 5" id="KW-0808">Transferase</keyword>
<dbReference type="Gene3D" id="3.40.630.30">
    <property type="match status" value="1"/>
</dbReference>
<dbReference type="InterPro" id="IPR000182">
    <property type="entry name" value="GNAT_dom"/>
</dbReference>
<dbReference type="GO" id="GO:0008080">
    <property type="term" value="F:N-acetyltransferase activity"/>
    <property type="evidence" value="ECO:0007669"/>
    <property type="project" value="UniProtKB-ARBA"/>
</dbReference>